<dbReference type="Proteomes" id="UP000429607">
    <property type="component" value="Unassembled WGS sequence"/>
</dbReference>
<comment type="caution">
    <text evidence="2">The sequence shown here is derived from an EMBL/GenBank/DDBJ whole genome shotgun (WGS) entry which is preliminary data.</text>
</comment>
<name>A0A6A4CYT8_9STRA</name>
<proteinExistence type="predicted"/>
<gene>
    <name evidence="1" type="ORF">PR001_g22510</name>
    <name evidence="2" type="ORF">PR003_g24349</name>
</gene>
<evidence type="ECO:0000313" key="3">
    <source>
        <dbReference type="Proteomes" id="UP000429607"/>
    </source>
</evidence>
<reference evidence="2 4" key="1">
    <citation type="submission" date="2018-08" db="EMBL/GenBank/DDBJ databases">
        <title>Genomic investigation of the strawberry pathogen Phytophthora fragariae indicates pathogenicity is determined by transcriptional variation in three key races.</title>
        <authorList>
            <person name="Adams T.M."/>
            <person name="Armitage A.D."/>
            <person name="Sobczyk M.K."/>
            <person name="Bates H.J."/>
            <person name="Dunwell J.M."/>
            <person name="Nellist C.F."/>
            <person name="Harrison R.J."/>
        </authorList>
    </citation>
    <scope>NUCLEOTIDE SEQUENCE [LARGE SCALE GENOMIC DNA]</scope>
    <source>
        <strain evidence="1 3">SCRP249</strain>
        <strain evidence="2 4">SCRP333</strain>
    </source>
</reference>
<sequence>MAHPKYAAQFVPSEAMRPWCAYHQISESLADDECGGSKEREVVSFVAHVSFEPS</sequence>
<dbReference type="EMBL" id="QXFV01002513">
    <property type="protein sequence ID" value="KAE8986751.1"/>
    <property type="molecule type" value="Genomic_DNA"/>
</dbReference>
<dbReference type="EMBL" id="QXFT01002719">
    <property type="protein sequence ID" value="KAE9294080.1"/>
    <property type="molecule type" value="Genomic_DNA"/>
</dbReference>
<organism evidence="2 4">
    <name type="scientific">Phytophthora rubi</name>
    <dbReference type="NCBI Taxonomy" id="129364"/>
    <lineage>
        <taxon>Eukaryota</taxon>
        <taxon>Sar</taxon>
        <taxon>Stramenopiles</taxon>
        <taxon>Oomycota</taxon>
        <taxon>Peronosporomycetes</taxon>
        <taxon>Peronosporales</taxon>
        <taxon>Peronosporaceae</taxon>
        <taxon>Phytophthora</taxon>
    </lineage>
</organism>
<keyword evidence="4" id="KW-1185">Reference proteome</keyword>
<dbReference type="Proteomes" id="UP000434957">
    <property type="component" value="Unassembled WGS sequence"/>
</dbReference>
<accession>A0A6A4CYT8</accession>
<dbReference type="AlphaFoldDB" id="A0A6A4CYT8"/>
<evidence type="ECO:0000313" key="1">
    <source>
        <dbReference type="EMBL" id="KAE8986751.1"/>
    </source>
</evidence>
<evidence type="ECO:0000313" key="4">
    <source>
        <dbReference type="Proteomes" id="UP000434957"/>
    </source>
</evidence>
<evidence type="ECO:0000313" key="2">
    <source>
        <dbReference type="EMBL" id="KAE9294080.1"/>
    </source>
</evidence>
<protein>
    <submittedName>
        <fullName evidence="2">Uncharacterized protein</fullName>
    </submittedName>
</protein>